<dbReference type="PANTHER" id="PTHR30381:SF0">
    <property type="entry name" value="FLAGELLAR P-RING PROTEIN"/>
    <property type="match status" value="1"/>
</dbReference>
<sequence length="564" mass="61317">MGHSYHQHSGIRLAIAGLGCALLALTGCMGPILRQQSPDAELTEAAAQDNQLVGGVAHPHGMGYMKVEAIGLVTGLNSTGGDPPLSGQRAGLLAEMNRMDIEDPNAVLASPQTAMVMIRGLLHPGIQEGDKFDIEVATMARSETSSLRGGWLMDTRLTETAVLGGQVRKGHPMGLAEGAIMVDPSSGEDGEEGHTTRGRILGGGVAKKSRGLGLIIDHQHQSIRLSQAIGKSINNRFHSYDEGQREGVATPKTDEYVELRLHPRYKDNVSRFMRVVRSIPLRESPSQRQTRLGQLRDQLLDPVTTSTAALRLEAMGDEQAITVLQEGVKSEDAEVRFRAAEALAYLDVTEAVETLANVARDEPAFRAEAFLALSAMDDGVAYEELTELLSTKSAETRYGAFRSIWHMAPGDPLIRSQAITDKFGYHILDVKGPAMVHVTRSHRPEVVLFGKHHRLQTPLVLDAGPRIMINGDGDEIKISRFGVNEPTQQRTVSTDLDAVIRAIVDLGGDYPDVVQMLQQAKETGVLPSRFKVNALPEGGRRHARETENTETTVETGKLKKQENV</sequence>
<dbReference type="SUPFAM" id="SSF48371">
    <property type="entry name" value="ARM repeat"/>
    <property type="match status" value="1"/>
</dbReference>
<comment type="function">
    <text evidence="1">Assembles around the rod to form the L-ring and probably protects the motor/basal body from shearing forces during rotation.</text>
</comment>
<dbReference type="EMBL" id="CP036263">
    <property type="protein sequence ID" value="QDS97778.1"/>
    <property type="molecule type" value="Genomic_DNA"/>
</dbReference>
<evidence type="ECO:0000256" key="2">
    <source>
        <dbReference type="ARBA" id="ARBA00004117"/>
    </source>
</evidence>
<evidence type="ECO:0000256" key="1">
    <source>
        <dbReference type="ARBA" id="ARBA00002591"/>
    </source>
</evidence>
<keyword evidence="6" id="KW-1133">Transmembrane helix</keyword>
<dbReference type="Proteomes" id="UP000319852">
    <property type="component" value="Chromosome"/>
</dbReference>
<evidence type="ECO:0000256" key="4">
    <source>
        <dbReference type="ARBA" id="ARBA00023143"/>
    </source>
</evidence>
<dbReference type="RefSeq" id="WP_145058421.1">
    <property type="nucleotide sequence ID" value="NZ_CP036263.1"/>
</dbReference>
<dbReference type="GO" id="GO:0009428">
    <property type="term" value="C:bacterial-type flagellum basal body, distal rod, P ring"/>
    <property type="evidence" value="ECO:0007669"/>
    <property type="project" value="InterPro"/>
</dbReference>
<keyword evidence="7" id="KW-0282">Flagellum</keyword>
<dbReference type="GO" id="GO:0030288">
    <property type="term" value="C:outer membrane-bounded periplasmic space"/>
    <property type="evidence" value="ECO:0007669"/>
    <property type="project" value="InterPro"/>
</dbReference>
<dbReference type="InterPro" id="IPR011989">
    <property type="entry name" value="ARM-like"/>
</dbReference>
<dbReference type="AlphaFoldDB" id="A0A517MSD1"/>
<comment type="subcellular location">
    <subcellularLocation>
        <location evidence="2">Bacterial flagellum basal body</location>
    </subcellularLocation>
</comment>
<dbReference type="InterPro" id="IPR004155">
    <property type="entry name" value="PBS_lyase_HEAT"/>
</dbReference>
<reference evidence="7 8" key="1">
    <citation type="submission" date="2019-02" db="EMBL/GenBank/DDBJ databases">
        <title>Deep-cultivation of Planctomycetes and their phenomic and genomic characterization uncovers novel biology.</title>
        <authorList>
            <person name="Wiegand S."/>
            <person name="Jogler M."/>
            <person name="Boedeker C."/>
            <person name="Pinto D."/>
            <person name="Vollmers J."/>
            <person name="Rivas-Marin E."/>
            <person name="Kohn T."/>
            <person name="Peeters S.H."/>
            <person name="Heuer A."/>
            <person name="Rast P."/>
            <person name="Oberbeckmann S."/>
            <person name="Bunk B."/>
            <person name="Jeske O."/>
            <person name="Meyerdierks A."/>
            <person name="Storesund J.E."/>
            <person name="Kallscheuer N."/>
            <person name="Luecker S."/>
            <person name="Lage O.M."/>
            <person name="Pohl T."/>
            <person name="Merkel B.J."/>
            <person name="Hornburger P."/>
            <person name="Mueller R.-W."/>
            <person name="Bruemmer F."/>
            <person name="Labrenz M."/>
            <person name="Spormann A.M."/>
            <person name="Op den Camp H."/>
            <person name="Overmann J."/>
            <person name="Amann R."/>
            <person name="Jetten M.S.M."/>
            <person name="Mascher T."/>
            <person name="Medema M.H."/>
            <person name="Devos D.P."/>
            <person name="Kaster A.-K."/>
            <person name="Ovreas L."/>
            <person name="Rohde M."/>
            <person name="Galperin M.Y."/>
            <person name="Jogler C."/>
        </authorList>
    </citation>
    <scope>NUCLEOTIDE SEQUENCE [LARGE SCALE GENOMIC DNA]</scope>
    <source>
        <strain evidence="7 8">HG15A2</strain>
    </source>
</reference>
<keyword evidence="6" id="KW-0812">Transmembrane</keyword>
<dbReference type="Pfam" id="PF13646">
    <property type="entry name" value="HEAT_2"/>
    <property type="match status" value="1"/>
</dbReference>
<dbReference type="Pfam" id="PF02119">
    <property type="entry name" value="FlgI"/>
    <property type="match status" value="1"/>
</dbReference>
<dbReference type="OrthoDB" id="232006at2"/>
<feature type="region of interest" description="Disordered" evidence="5">
    <location>
        <begin position="536"/>
        <end position="564"/>
    </location>
</feature>
<keyword evidence="6" id="KW-0472">Membrane</keyword>
<keyword evidence="7" id="KW-0966">Cell projection</keyword>
<evidence type="ECO:0000256" key="5">
    <source>
        <dbReference type="SAM" id="MobiDB-lite"/>
    </source>
</evidence>
<dbReference type="GO" id="GO:0071973">
    <property type="term" value="P:bacterial-type flagellum-dependent cell motility"/>
    <property type="evidence" value="ECO:0007669"/>
    <property type="project" value="InterPro"/>
</dbReference>
<protein>
    <submittedName>
        <fullName evidence="7">Flagellar basal body P-ring protein</fullName>
    </submittedName>
</protein>
<evidence type="ECO:0000313" key="7">
    <source>
        <dbReference type="EMBL" id="QDS97778.1"/>
    </source>
</evidence>
<keyword evidence="3" id="KW-0732">Signal</keyword>
<dbReference type="InterPro" id="IPR016024">
    <property type="entry name" value="ARM-type_fold"/>
</dbReference>
<name>A0A517MSD1_9BACT</name>
<feature type="transmembrane region" description="Helical" evidence="6">
    <location>
        <begin position="12"/>
        <end position="33"/>
    </location>
</feature>
<evidence type="ECO:0000256" key="6">
    <source>
        <dbReference type="SAM" id="Phobius"/>
    </source>
</evidence>
<keyword evidence="7" id="KW-0969">Cilium</keyword>
<feature type="compositionally biased region" description="Basic and acidic residues" evidence="5">
    <location>
        <begin position="538"/>
        <end position="547"/>
    </location>
</feature>
<dbReference type="GO" id="GO:0005198">
    <property type="term" value="F:structural molecule activity"/>
    <property type="evidence" value="ECO:0007669"/>
    <property type="project" value="InterPro"/>
</dbReference>
<organism evidence="7 8">
    <name type="scientific">Adhaeretor mobilis</name>
    <dbReference type="NCBI Taxonomy" id="1930276"/>
    <lineage>
        <taxon>Bacteria</taxon>
        <taxon>Pseudomonadati</taxon>
        <taxon>Planctomycetota</taxon>
        <taxon>Planctomycetia</taxon>
        <taxon>Pirellulales</taxon>
        <taxon>Lacipirellulaceae</taxon>
        <taxon>Adhaeretor</taxon>
    </lineage>
</organism>
<dbReference type="SMART" id="SM00567">
    <property type="entry name" value="EZ_HEAT"/>
    <property type="match status" value="3"/>
</dbReference>
<keyword evidence="8" id="KW-1185">Reference proteome</keyword>
<accession>A0A517MSD1</accession>
<dbReference type="InterPro" id="IPR001782">
    <property type="entry name" value="Flag_FlgI"/>
</dbReference>
<gene>
    <name evidence="7" type="ORF">HG15A2_10450</name>
</gene>
<evidence type="ECO:0000313" key="8">
    <source>
        <dbReference type="Proteomes" id="UP000319852"/>
    </source>
</evidence>
<keyword evidence="4" id="KW-0975">Bacterial flagellum</keyword>
<proteinExistence type="predicted"/>
<evidence type="ECO:0000256" key="3">
    <source>
        <dbReference type="ARBA" id="ARBA00022729"/>
    </source>
</evidence>
<dbReference type="PANTHER" id="PTHR30381">
    <property type="entry name" value="FLAGELLAR P-RING PERIPLASMIC PROTEIN FLGI"/>
    <property type="match status" value="1"/>
</dbReference>
<dbReference type="Gene3D" id="1.25.10.10">
    <property type="entry name" value="Leucine-rich Repeat Variant"/>
    <property type="match status" value="1"/>
</dbReference>
<dbReference type="KEGG" id="amob:HG15A2_10450"/>